<protein>
    <recommendedName>
        <fullName evidence="8">Hydrophobin</fullName>
    </recommendedName>
</protein>
<evidence type="ECO:0000313" key="9">
    <source>
        <dbReference type="EMBL" id="KIK58516.1"/>
    </source>
</evidence>
<evidence type="ECO:0000313" key="10">
    <source>
        <dbReference type="Proteomes" id="UP000053593"/>
    </source>
</evidence>
<dbReference type="PROSITE" id="PS00956">
    <property type="entry name" value="HYDROPHOBIN"/>
    <property type="match status" value="1"/>
</dbReference>
<dbReference type="GO" id="GO:0005199">
    <property type="term" value="F:structural constituent of cell wall"/>
    <property type="evidence" value="ECO:0007669"/>
    <property type="project" value="InterPro"/>
</dbReference>
<dbReference type="InterPro" id="IPR019778">
    <property type="entry name" value="Class_I_Hydrophobin_CS"/>
</dbReference>
<evidence type="ECO:0000256" key="2">
    <source>
        <dbReference type="ARBA" id="ARBA00010446"/>
    </source>
</evidence>
<keyword evidence="6 8" id="KW-1015">Disulfide bond</keyword>
<keyword evidence="5 8" id="KW-0732">Signal</keyword>
<proteinExistence type="inferred from homology"/>
<dbReference type="CDD" id="cd23507">
    <property type="entry name" value="hydrophobin_I"/>
    <property type="match status" value="1"/>
</dbReference>
<dbReference type="EMBL" id="KN834784">
    <property type="protein sequence ID" value="KIK58516.1"/>
    <property type="molecule type" value="Genomic_DNA"/>
</dbReference>
<comment type="similarity">
    <text evidence="2 8">Belongs to the fungal hydrophobin family.</text>
</comment>
<evidence type="ECO:0000256" key="7">
    <source>
        <dbReference type="ARBA" id="ARBA00093546"/>
    </source>
</evidence>
<evidence type="ECO:0000256" key="4">
    <source>
        <dbReference type="ARBA" id="ARBA00022525"/>
    </source>
</evidence>
<sequence>VTAAIASLAAATPTPRTGSCSTGPVQCCNSVEYSSDAGVAGFLGLLGIVLQNTNVPIGFQCSPLSAVGIGSTCSSQTVCCENNSHGGLVSIGCVPV</sequence>
<evidence type="ECO:0000256" key="8">
    <source>
        <dbReference type="RuleBase" id="RU365009"/>
    </source>
</evidence>
<dbReference type="HOGENOM" id="CLU_105134_2_0_1"/>
<evidence type="ECO:0000256" key="3">
    <source>
        <dbReference type="ARBA" id="ARBA00022512"/>
    </source>
</evidence>
<dbReference type="SMART" id="SM00075">
    <property type="entry name" value="HYDRO"/>
    <property type="match status" value="1"/>
</dbReference>
<gene>
    <name evidence="9" type="ORF">GYMLUDRAFT_111052</name>
</gene>
<evidence type="ECO:0000256" key="6">
    <source>
        <dbReference type="ARBA" id="ARBA00023157"/>
    </source>
</evidence>
<comment type="subcellular location">
    <subcellularLocation>
        <location evidence="1 8">Secreted</location>
        <location evidence="1 8">Cell wall</location>
    </subcellularLocation>
</comment>
<feature type="non-terminal residue" evidence="9">
    <location>
        <position position="1"/>
    </location>
</feature>
<keyword evidence="4 8" id="KW-0964">Secreted</keyword>
<organism evidence="9 10">
    <name type="scientific">Collybiopsis luxurians FD-317 M1</name>
    <dbReference type="NCBI Taxonomy" id="944289"/>
    <lineage>
        <taxon>Eukaryota</taxon>
        <taxon>Fungi</taxon>
        <taxon>Dikarya</taxon>
        <taxon>Basidiomycota</taxon>
        <taxon>Agaricomycotina</taxon>
        <taxon>Agaricomycetes</taxon>
        <taxon>Agaricomycetidae</taxon>
        <taxon>Agaricales</taxon>
        <taxon>Marasmiineae</taxon>
        <taxon>Omphalotaceae</taxon>
        <taxon>Collybiopsis</taxon>
        <taxon>Collybiopsis luxurians</taxon>
    </lineage>
</organism>
<feature type="non-terminal residue" evidence="9">
    <location>
        <position position="96"/>
    </location>
</feature>
<keyword evidence="10" id="KW-1185">Reference proteome</keyword>
<evidence type="ECO:0000256" key="5">
    <source>
        <dbReference type="ARBA" id="ARBA00022729"/>
    </source>
</evidence>
<dbReference type="InterPro" id="IPR001338">
    <property type="entry name" value="Class_I_Hydrophobin"/>
</dbReference>
<keyword evidence="3 8" id="KW-0134">Cell wall</keyword>
<dbReference type="AlphaFoldDB" id="A0A0D0BT53"/>
<reference evidence="9 10" key="1">
    <citation type="submission" date="2014-04" db="EMBL/GenBank/DDBJ databases">
        <title>Evolutionary Origins and Diversification of the Mycorrhizal Mutualists.</title>
        <authorList>
            <consortium name="DOE Joint Genome Institute"/>
            <consortium name="Mycorrhizal Genomics Consortium"/>
            <person name="Kohler A."/>
            <person name="Kuo A."/>
            <person name="Nagy L.G."/>
            <person name="Floudas D."/>
            <person name="Copeland A."/>
            <person name="Barry K.W."/>
            <person name="Cichocki N."/>
            <person name="Veneault-Fourrey C."/>
            <person name="LaButti K."/>
            <person name="Lindquist E.A."/>
            <person name="Lipzen A."/>
            <person name="Lundell T."/>
            <person name="Morin E."/>
            <person name="Murat C."/>
            <person name="Riley R."/>
            <person name="Ohm R."/>
            <person name="Sun H."/>
            <person name="Tunlid A."/>
            <person name="Henrissat B."/>
            <person name="Grigoriev I.V."/>
            <person name="Hibbett D.S."/>
            <person name="Martin F."/>
        </authorList>
    </citation>
    <scope>NUCLEOTIDE SEQUENCE [LARGE SCALE GENOMIC DNA]</scope>
    <source>
        <strain evidence="9 10">FD-317 M1</strain>
    </source>
</reference>
<dbReference type="Pfam" id="PF01185">
    <property type="entry name" value="Hydrophobin"/>
    <property type="match status" value="1"/>
</dbReference>
<dbReference type="OrthoDB" id="4225815at2759"/>
<dbReference type="Proteomes" id="UP000053593">
    <property type="component" value="Unassembled WGS sequence"/>
</dbReference>
<name>A0A0D0BT53_9AGAR</name>
<comment type="subunit">
    <text evidence="7">Self-assembles to form functional amyloid fibrils called rodlets. Self-assembly into fibrillar rodlets occurs spontaneously at hydrophobic:hydrophilic interfaces and the rodlets further associate laterally to form amphipathic monolayers.</text>
</comment>
<evidence type="ECO:0000256" key="1">
    <source>
        <dbReference type="ARBA" id="ARBA00004191"/>
    </source>
</evidence>
<accession>A0A0D0BT53</accession>
<dbReference type="GO" id="GO:0009277">
    <property type="term" value="C:fungal-type cell wall"/>
    <property type="evidence" value="ECO:0007669"/>
    <property type="project" value="InterPro"/>
</dbReference>